<feature type="region of interest" description="Disordered" evidence="1">
    <location>
        <begin position="446"/>
        <end position="511"/>
    </location>
</feature>
<feature type="domain" description="Anti-CBASS protein Acb1-like N-terminal" evidence="2">
    <location>
        <begin position="49"/>
        <end position="406"/>
    </location>
</feature>
<name>A0A8S5P550_9CAUD</name>
<accession>A0A8S5P550</accession>
<protein>
    <submittedName>
        <fullName evidence="3">Portal</fullName>
    </submittedName>
</protein>
<feature type="compositionally biased region" description="Basic and acidic residues" evidence="1">
    <location>
        <begin position="482"/>
        <end position="499"/>
    </location>
</feature>
<dbReference type="InterPro" id="IPR006445">
    <property type="entry name" value="Phage-assoc_HI1409"/>
</dbReference>
<feature type="compositionally biased region" description="Gly residues" evidence="1">
    <location>
        <begin position="456"/>
        <end position="466"/>
    </location>
</feature>
<dbReference type="Pfam" id="PF06381">
    <property type="entry name" value="Phage_portal_3"/>
    <property type="match status" value="1"/>
</dbReference>
<proteinExistence type="predicted"/>
<reference evidence="3" key="1">
    <citation type="journal article" date="2021" name="Proc. Natl. Acad. Sci. U.S.A.">
        <title>A Catalog of Tens of Thousands of Viruses from Human Metagenomes Reveals Hidden Associations with Chronic Diseases.</title>
        <authorList>
            <person name="Tisza M.J."/>
            <person name="Buck C.B."/>
        </authorList>
    </citation>
    <scope>NUCLEOTIDE SEQUENCE</scope>
    <source>
        <strain evidence="3">Ctiil21</strain>
    </source>
</reference>
<feature type="compositionally biased region" description="Polar residues" evidence="1">
    <location>
        <begin position="11"/>
        <end position="23"/>
    </location>
</feature>
<dbReference type="InterPro" id="IPR024459">
    <property type="entry name" value="Acb1-like_N"/>
</dbReference>
<feature type="compositionally biased region" description="Acidic residues" evidence="1">
    <location>
        <begin position="472"/>
        <end position="481"/>
    </location>
</feature>
<feature type="region of interest" description="Disordered" evidence="1">
    <location>
        <begin position="1"/>
        <end position="30"/>
    </location>
</feature>
<evidence type="ECO:0000256" key="1">
    <source>
        <dbReference type="SAM" id="MobiDB-lite"/>
    </source>
</evidence>
<dbReference type="NCBIfam" id="TIGR01555">
    <property type="entry name" value="phge_rel_HI1409"/>
    <property type="match status" value="1"/>
</dbReference>
<sequence>MSKKKKPAARQQRTNDSFQNPMTRTGVFMPNPLETTEYPLTRFTRDWQTINALYRSHWIVRRIIDVIPEDMIKNGYHILTQLSPDQIKKIVRCDRTTRTSRRILEGLKWGRLYGGAGALIMIEGHENQLDQPLDYDTIMPSSYKGLLVLDRWSGVTPEDKLVSDISDPEFGMPDYYTVSSDALTVGIRVHHSRILRFMGRPLPYLEQLAETYWGASELEHVFDELRKRDNVSWNIAMLTFMANLRVMKMDGMGQLLATGNEQAQMQLYNTIQGMNAMMNNNSLQVLGENDSYETHQYTFGGIGETYDRFMMDVAGAAETPVTKLFGRSPAGMNATGESDMQNYYDTIEEKQEAELRPVYDKILPIMFISTLGGIPDDWDYEFNPIRRPRDDEMADLASKNTDSVTKAFQAGMVSQRTALKELRQQSEMTGMWSNITDEDIEKADDSVMQPDEGMGDMMGGMFGGGSDAAEQQPDDEPDEEREDPHAVRKDGEHSPRGKMNEPAAMDAKAQD</sequence>
<organism evidence="3">
    <name type="scientific">Myoviridae sp. ctiil21</name>
    <dbReference type="NCBI Taxonomy" id="2825153"/>
    <lineage>
        <taxon>Viruses</taxon>
        <taxon>Duplodnaviria</taxon>
        <taxon>Heunggongvirae</taxon>
        <taxon>Uroviricota</taxon>
        <taxon>Caudoviricetes</taxon>
    </lineage>
</organism>
<evidence type="ECO:0000259" key="2">
    <source>
        <dbReference type="Pfam" id="PF06381"/>
    </source>
</evidence>
<dbReference type="EMBL" id="BK015343">
    <property type="protein sequence ID" value="DAE02190.1"/>
    <property type="molecule type" value="Genomic_DNA"/>
</dbReference>
<evidence type="ECO:0000313" key="3">
    <source>
        <dbReference type="EMBL" id="DAE02190.1"/>
    </source>
</evidence>